<evidence type="ECO:0000256" key="1">
    <source>
        <dbReference type="SAM" id="MobiDB-lite"/>
    </source>
</evidence>
<dbReference type="Proteomes" id="UP000887565">
    <property type="component" value="Unplaced"/>
</dbReference>
<feature type="signal peptide" evidence="2">
    <location>
        <begin position="1"/>
        <end position="21"/>
    </location>
</feature>
<name>A0A915L7E9_ROMCU</name>
<dbReference type="WBParaSite" id="nRc.2.0.1.t46403-RA">
    <property type="protein sequence ID" value="nRc.2.0.1.t46403-RA"/>
    <property type="gene ID" value="nRc.2.0.1.g46403"/>
</dbReference>
<feature type="compositionally biased region" description="Polar residues" evidence="1">
    <location>
        <begin position="126"/>
        <end position="141"/>
    </location>
</feature>
<accession>A0A915L7E9</accession>
<reference evidence="4" key="1">
    <citation type="submission" date="2022-11" db="UniProtKB">
        <authorList>
            <consortium name="WormBaseParasite"/>
        </authorList>
    </citation>
    <scope>IDENTIFICATION</scope>
</reference>
<feature type="region of interest" description="Disordered" evidence="1">
    <location>
        <begin position="21"/>
        <end position="89"/>
    </location>
</feature>
<sequence>MTIPRAAFLLLCSSLILRGNGQPSSVSVSTPVSSASPPISSASPPISSASPPISSASPPISAASSLSPSSASGRSRGPDQSPEEVDEDTWIILNPMEDLLRELNELLSILGLAASPALTGPPDVTRPTSNVPLPSVSTPQSPLGGGGGPLGGGGGPLGGLLGGLLGGGGGGRK</sequence>
<evidence type="ECO:0000313" key="3">
    <source>
        <dbReference type="Proteomes" id="UP000887565"/>
    </source>
</evidence>
<organism evidence="3 4">
    <name type="scientific">Romanomermis culicivorax</name>
    <name type="common">Nematode worm</name>
    <dbReference type="NCBI Taxonomy" id="13658"/>
    <lineage>
        <taxon>Eukaryota</taxon>
        <taxon>Metazoa</taxon>
        <taxon>Ecdysozoa</taxon>
        <taxon>Nematoda</taxon>
        <taxon>Enoplea</taxon>
        <taxon>Dorylaimia</taxon>
        <taxon>Mermithida</taxon>
        <taxon>Mermithoidea</taxon>
        <taxon>Mermithidae</taxon>
        <taxon>Romanomermis</taxon>
    </lineage>
</organism>
<keyword evidence="2" id="KW-0732">Signal</keyword>
<feature type="region of interest" description="Disordered" evidence="1">
    <location>
        <begin position="115"/>
        <end position="173"/>
    </location>
</feature>
<protein>
    <submittedName>
        <fullName evidence="4">Uncharacterized protein</fullName>
    </submittedName>
</protein>
<feature type="compositionally biased region" description="Low complexity" evidence="1">
    <location>
        <begin position="23"/>
        <end position="72"/>
    </location>
</feature>
<feature type="compositionally biased region" description="Gly residues" evidence="1">
    <location>
        <begin position="143"/>
        <end position="173"/>
    </location>
</feature>
<feature type="chain" id="PRO_5037379178" evidence="2">
    <location>
        <begin position="22"/>
        <end position="173"/>
    </location>
</feature>
<keyword evidence="3" id="KW-1185">Reference proteome</keyword>
<proteinExistence type="predicted"/>
<evidence type="ECO:0000256" key="2">
    <source>
        <dbReference type="SAM" id="SignalP"/>
    </source>
</evidence>
<dbReference type="AlphaFoldDB" id="A0A915L7E9"/>
<evidence type="ECO:0000313" key="4">
    <source>
        <dbReference type="WBParaSite" id="nRc.2.0.1.t46403-RA"/>
    </source>
</evidence>